<dbReference type="KEGG" id="aori:SD37_10015"/>
<dbReference type="InterPro" id="IPR006059">
    <property type="entry name" value="SBP"/>
</dbReference>
<dbReference type="PROSITE" id="PS51257">
    <property type="entry name" value="PROKAR_LIPOPROTEIN"/>
    <property type="match status" value="1"/>
</dbReference>
<proteinExistence type="predicted"/>
<dbReference type="EMBL" id="CP016174">
    <property type="protein sequence ID" value="ANN15944.1"/>
    <property type="molecule type" value="Genomic_DNA"/>
</dbReference>
<keyword evidence="2" id="KW-1185">Reference proteome</keyword>
<dbReference type="PANTHER" id="PTHR43649:SF32">
    <property type="entry name" value="SUGAR BINDING SECRETED PROTEIN"/>
    <property type="match status" value="1"/>
</dbReference>
<dbReference type="RefSeq" id="WP_044851431.1">
    <property type="nucleotide sequence ID" value="NZ_CP016174.1"/>
</dbReference>
<dbReference type="AlphaFoldDB" id="A0A193BUU3"/>
<evidence type="ECO:0000313" key="2">
    <source>
        <dbReference type="Proteomes" id="UP000093695"/>
    </source>
</evidence>
<dbReference type="PANTHER" id="PTHR43649">
    <property type="entry name" value="ARABINOSE-BINDING PROTEIN-RELATED"/>
    <property type="match status" value="1"/>
</dbReference>
<evidence type="ECO:0000313" key="1">
    <source>
        <dbReference type="EMBL" id="ANN15944.1"/>
    </source>
</evidence>
<dbReference type="Proteomes" id="UP000093695">
    <property type="component" value="Chromosome"/>
</dbReference>
<dbReference type="SUPFAM" id="SSF53850">
    <property type="entry name" value="Periplasmic binding protein-like II"/>
    <property type="match status" value="1"/>
</dbReference>
<dbReference type="InterPro" id="IPR050490">
    <property type="entry name" value="Bact_solute-bd_prot1"/>
</dbReference>
<dbReference type="Pfam" id="PF13416">
    <property type="entry name" value="SBP_bac_8"/>
    <property type="match status" value="1"/>
</dbReference>
<organism evidence="1 2">
    <name type="scientific">Amycolatopsis orientalis</name>
    <name type="common">Nocardia orientalis</name>
    <dbReference type="NCBI Taxonomy" id="31958"/>
    <lineage>
        <taxon>Bacteria</taxon>
        <taxon>Bacillati</taxon>
        <taxon>Actinomycetota</taxon>
        <taxon>Actinomycetes</taxon>
        <taxon>Pseudonocardiales</taxon>
        <taxon>Pseudonocardiaceae</taxon>
        <taxon>Amycolatopsis</taxon>
    </lineage>
</organism>
<dbReference type="Gene3D" id="3.40.190.10">
    <property type="entry name" value="Periplasmic binding protein-like II"/>
    <property type="match status" value="1"/>
</dbReference>
<name>A0A193BUU3_AMYOR</name>
<sequence length="422" mass="44983">MTSGWRKRFIVVVALAGMVGAGCSSPPENKEIDLSIATFGEFGYGPLLKEYEAAHPGVKIQSRVADFEAHHKGIATQLAAGRGAADVVAIEEQYMPQFRQSADKFVDLTGFGAAALRDQWPQWKWEQGLANGGSTVMGLGTDMGGLAMCFRKDYFAQAGLPTERAAVAALWPTWEDYAKTGDLFSGKVPSAKFADSAGGIYTAILNQSPENFFSAKDDSFIADQNPALRRAFTIAGQIGAKGQTARVTPFTQPWNVAIKQGSFATIACPAWMLTQIQEAGGPENAGKWDVTAVPGGGGNNGGSFLTVPTQSKHQREAYDLAKWLTEPAQEIRLFTESNILPSEPVAYGAPEVLGKTDPYFSGAPIGRIYAASADSLKPNYRGLKDAKVRPTFGTALGRVESGKQALDAAWDQAVTEARAAAS</sequence>
<reference evidence="1 2" key="1">
    <citation type="journal article" date="2015" name="Genome Announc.">
        <title>Draft Genome Sequence of Norvancomycin-Producing Strain Amycolatopsis orientalis CPCC200066.</title>
        <authorList>
            <person name="Lei X."/>
            <person name="Yuan F."/>
            <person name="Shi Y."/>
            <person name="Li X."/>
            <person name="Wang L."/>
            <person name="Hong B."/>
        </authorList>
    </citation>
    <scope>NUCLEOTIDE SEQUENCE [LARGE SCALE GENOMIC DNA]</scope>
    <source>
        <strain evidence="1 2">B-37</strain>
    </source>
</reference>
<protein>
    <submittedName>
        <fullName evidence="1">Sugar ABC transporter substrate-binding protein</fullName>
    </submittedName>
</protein>
<dbReference type="STRING" id="31958.SD37_10015"/>
<accession>A0A193BUU3</accession>
<gene>
    <name evidence="1" type="ORF">SD37_10015</name>
</gene>